<reference evidence="5" key="1">
    <citation type="journal article" date="2013" name="Science">
        <title>Comparative analysis of bat genomes provides insight into the evolution of flight and immunity.</title>
        <authorList>
            <person name="Zhang G."/>
            <person name="Cowled C."/>
            <person name="Shi Z."/>
            <person name="Huang Z."/>
            <person name="Bishop-Lilly K.A."/>
            <person name="Fang X."/>
            <person name="Wynne J.W."/>
            <person name="Xiong Z."/>
            <person name="Baker M.L."/>
            <person name="Zhao W."/>
            <person name="Tachedjian M."/>
            <person name="Zhu Y."/>
            <person name="Zhou P."/>
            <person name="Jiang X."/>
            <person name="Ng J."/>
            <person name="Yang L."/>
            <person name="Wu L."/>
            <person name="Xiao J."/>
            <person name="Feng Y."/>
            <person name="Chen Y."/>
            <person name="Sun X."/>
            <person name="Zhang Y."/>
            <person name="Marsh G.A."/>
            <person name="Crameri G."/>
            <person name="Broder C.C."/>
            <person name="Frey K.G."/>
            <person name="Wang L.F."/>
            <person name="Wang J."/>
        </authorList>
    </citation>
    <scope>NUCLEOTIDE SEQUENCE [LARGE SCALE GENOMIC DNA]</scope>
</reference>
<dbReference type="PANTHER" id="PTHR23348">
    <property type="entry name" value="PERIAXIN/AHNAK"/>
    <property type="match status" value="1"/>
</dbReference>
<keyword evidence="2" id="KW-0539">Nucleus</keyword>
<feature type="region of interest" description="Disordered" evidence="3">
    <location>
        <begin position="1082"/>
        <end position="1215"/>
    </location>
</feature>
<feature type="region of interest" description="Disordered" evidence="3">
    <location>
        <begin position="44"/>
        <end position="81"/>
    </location>
</feature>
<dbReference type="InterPro" id="IPR052082">
    <property type="entry name" value="Myelin_sheath_structural"/>
</dbReference>
<evidence type="ECO:0000256" key="2">
    <source>
        <dbReference type="ARBA" id="ARBA00023242"/>
    </source>
</evidence>
<protein>
    <submittedName>
        <fullName evidence="4">Protein AHNAK2</fullName>
    </submittedName>
</protein>
<evidence type="ECO:0000313" key="5">
    <source>
        <dbReference type="Proteomes" id="UP000010556"/>
    </source>
</evidence>
<feature type="region of interest" description="Disordered" evidence="3">
    <location>
        <begin position="991"/>
        <end position="1052"/>
    </location>
</feature>
<evidence type="ECO:0000256" key="1">
    <source>
        <dbReference type="ARBA" id="ARBA00004123"/>
    </source>
</evidence>
<dbReference type="GO" id="GO:0043484">
    <property type="term" value="P:regulation of RNA splicing"/>
    <property type="evidence" value="ECO:0007669"/>
    <property type="project" value="TreeGrafter"/>
</dbReference>
<feature type="compositionally biased region" description="Basic and acidic residues" evidence="3">
    <location>
        <begin position="1465"/>
        <end position="1482"/>
    </location>
</feature>
<dbReference type="GO" id="GO:0043034">
    <property type="term" value="C:costamere"/>
    <property type="evidence" value="ECO:0007669"/>
    <property type="project" value="TreeGrafter"/>
</dbReference>
<feature type="region of interest" description="Disordered" evidence="3">
    <location>
        <begin position="1390"/>
        <end position="1486"/>
    </location>
</feature>
<feature type="compositionally biased region" description="Basic and acidic residues" evidence="3">
    <location>
        <begin position="876"/>
        <end position="886"/>
    </location>
</feature>
<feature type="region of interest" description="Disordered" evidence="3">
    <location>
        <begin position="106"/>
        <end position="146"/>
    </location>
</feature>
<organism evidence="4 5">
    <name type="scientific">Myotis davidii</name>
    <name type="common">David's myotis</name>
    <dbReference type="NCBI Taxonomy" id="225400"/>
    <lineage>
        <taxon>Eukaryota</taxon>
        <taxon>Metazoa</taxon>
        <taxon>Chordata</taxon>
        <taxon>Craniata</taxon>
        <taxon>Vertebrata</taxon>
        <taxon>Euteleostomi</taxon>
        <taxon>Mammalia</taxon>
        <taxon>Eutheria</taxon>
        <taxon>Laurasiatheria</taxon>
        <taxon>Chiroptera</taxon>
        <taxon>Yangochiroptera</taxon>
        <taxon>Vespertilionidae</taxon>
        <taxon>Myotis</taxon>
    </lineage>
</organism>
<dbReference type="PANTHER" id="PTHR23348:SF37">
    <property type="entry name" value="PROTEIN AHNAK2"/>
    <property type="match status" value="1"/>
</dbReference>
<dbReference type="GO" id="GO:0005634">
    <property type="term" value="C:nucleus"/>
    <property type="evidence" value="ECO:0007669"/>
    <property type="project" value="UniProtKB-SubCell"/>
</dbReference>
<accession>L5MGX8</accession>
<feature type="region of interest" description="Disordered" evidence="3">
    <location>
        <begin position="851"/>
        <end position="969"/>
    </location>
</feature>
<feature type="compositionally biased region" description="Basic and acidic residues" evidence="3">
    <location>
        <begin position="128"/>
        <end position="137"/>
    </location>
</feature>
<feature type="compositionally biased region" description="Basic and acidic residues" evidence="3">
    <location>
        <begin position="107"/>
        <end position="121"/>
    </location>
</feature>
<feature type="compositionally biased region" description="Polar residues" evidence="3">
    <location>
        <begin position="70"/>
        <end position="80"/>
    </location>
</feature>
<feature type="compositionally biased region" description="Polar residues" evidence="3">
    <location>
        <begin position="1390"/>
        <end position="1399"/>
    </location>
</feature>
<sequence>GDQLLSATVFFDHISYEDALKILQYSEPYKVQFKIKRKLPGTEPAAWASSTAQRAPKHTGTQAPERGQAPSGSPTSSDTEAQFLAEEQERPAGAGSHRRRRFLNLRFKMDPEDADGKERGAQKHPARRTAERDRGAKPEGSLGLGDKEVVAHDSKFKMPKFRMPSFCTSGAAMEASGDVSLPNAEADVSLPSIQSDVKASDLSIELLSADMDIKTGELGVKLPEGHLPEGELEGPSSGMGFKGHLPKVHMSSMKMPKVDFTGPQVDIKGPKLDLKGAKGEVTVPDMEVSLPSMEADIQAPGPMVEGDVVLRDKEMDTWEGKFKIPKFKMPSFGVSRPEVNWGTSVDMPETESRGEARLPSLEGEMRVPEGTIHLPSADLELPGGEWAVAVPKGEVTQGELKGNAGARFKGHTAKVQMPSIQVPKVDIKGPHVDIKGTKLDLKDAKGEVTVPNMEVDIKGPKLDLKGAKGEVSAPDMEVSLPSVEVDIQAPGAKLEGDIVLGDTEVATKDSKFKMPKFKMPLVGMSGPGKSMEASVDVSLPKAEADVSLPSIQTDVKASDLSIKLPSADVDIKTGELGGKLPEGHLPVGELHGSASAVGSKWHMPKVHMPSMKMPKVDFKGPQVDILGLKLALKGEVTAPDLEVSVPSVEVEIQADGSKLEGDIVPGVKAVATKDSKFKMPKFKMPSFGASPPSKDWGTSVDVSMSNTTGTATLSLIGGEIQGPEGSIHLPSPDLELPGGEVEVPLQEGEVTLGELKGKVEGARIKGHLSKMQMPSIKVPKVDIKGPKLDLKCAKGEVTPPDTEVSPSRVEVAIQEPHAKVVGAIGLEDKEVATRESKFKMPKVSMPFFRPSSSKTYSVSAPAHGGATTAEVTSSPDKVRTAVDSADHSVSTGDAGWEDATRTKCQVSLPRASVSLEMPRETPSESKRGAPQFGAPRAADLPSWEPVPSSQTDSRPGPADPPVHTSYGRVTFPKFHRPKFRFSVAVAAEAEGEPRALEGAPSPRSPTQFLDSEEATVFLGSATPLPPADVSMSRGTEEPTGSAGTSAMAAGGVPVGDVAAGAERVSSQDSWFRMPSLRLPSFWRSSKEQGGPGAPREGEAPAAAKSPGVCAPGSEAEAAVAPSPPEAEAEAEADAAEALRGGLHSPAPGSELHLPPASMSPDEPPTSQARVGPVEGPLSLQTPGGRLSETQAPARGAGSTEHPSTPPEGPLRLKASRTDVPAQISIVGRVWEDSVLTVKFPKLKVPRFTFPAPSCEADIFIPPAVREVWCPDSSLDLALSKEQPGVWGVSLLQAGAVGPGQQPVALDLPAEASPISKVRVHIQGARVESREVTIHSRVLAEPADWPGPQAGSTQIARESEIPASEVQTPSYGFSLLKGKVSESPLRAQVQVVTQGSQAASQGDRAALGADRGPGAQQPDTETFEIIFSGTDEGPQTATSEGSSGLQPADSGFDDEEPAEILEFPPEEAREGDGAAGEKPESKRSSGRFRFWLPSIGFSSAAAEDTSTAATEEEPTPAPALAQGFTPNPRQDPGIKACDADQRGRLPRACYVHRVRNHHS</sequence>
<dbReference type="eggNOG" id="ENOG502R1NR">
    <property type="taxonomic scope" value="Eukaryota"/>
</dbReference>
<gene>
    <name evidence="4" type="ORF">MDA_GLEAN10010388</name>
</gene>
<dbReference type="Proteomes" id="UP000010556">
    <property type="component" value="Unassembled WGS sequence"/>
</dbReference>
<feature type="non-terminal residue" evidence="4">
    <location>
        <position position="1"/>
    </location>
</feature>
<feature type="region of interest" description="Disordered" evidence="3">
    <location>
        <begin position="1341"/>
        <end position="1362"/>
    </location>
</feature>
<name>L5MGX8_MYODS</name>
<keyword evidence="5" id="KW-1185">Reference proteome</keyword>
<comment type="subcellular location">
    <subcellularLocation>
        <location evidence="1">Nucleus</location>
    </subcellularLocation>
</comment>
<dbReference type="EMBL" id="KB100325">
    <property type="protein sequence ID" value="ELK37515.1"/>
    <property type="molecule type" value="Genomic_DNA"/>
</dbReference>
<feature type="compositionally biased region" description="Basic and acidic residues" evidence="3">
    <location>
        <begin position="917"/>
        <end position="927"/>
    </location>
</feature>
<proteinExistence type="predicted"/>
<evidence type="ECO:0000313" key="4">
    <source>
        <dbReference type="EMBL" id="ELK37515.1"/>
    </source>
</evidence>
<evidence type="ECO:0000256" key="3">
    <source>
        <dbReference type="SAM" id="MobiDB-lite"/>
    </source>
</evidence>
<feature type="compositionally biased region" description="Low complexity" evidence="3">
    <location>
        <begin position="1039"/>
        <end position="1052"/>
    </location>
</feature>
<feature type="compositionally biased region" description="Low complexity" evidence="3">
    <location>
        <begin position="1110"/>
        <end position="1120"/>
    </location>
</feature>
<feature type="region of interest" description="Disordered" evidence="3">
    <location>
        <begin position="1500"/>
        <end position="1538"/>
    </location>
</feature>
<feature type="compositionally biased region" description="Polar residues" evidence="3">
    <location>
        <begin position="1432"/>
        <end position="1444"/>
    </location>
</feature>